<dbReference type="STRING" id="1628148.BI198_01955"/>
<dbReference type="EMBL" id="MKEK01000001">
    <property type="protein sequence ID" value="OEY68469.1"/>
    <property type="molecule type" value="Genomic_DNA"/>
</dbReference>
<evidence type="ECO:0000313" key="3">
    <source>
        <dbReference type="Proteomes" id="UP000242258"/>
    </source>
</evidence>
<gene>
    <name evidence="2" type="ORF">BI198_01955</name>
</gene>
<dbReference type="SUPFAM" id="SSF53850">
    <property type="entry name" value="Periplasmic binding protein-like II"/>
    <property type="match status" value="1"/>
</dbReference>
<dbReference type="Pfam" id="PF12849">
    <property type="entry name" value="PBP_like_2"/>
    <property type="match status" value="1"/>
</dbReference>
<name>A0A1E7Q2V9_9GAMM</name>
<dbReference type="AlphaFoldDB" id="A0A1E7Q2V9"/>
<evidence type="ECO:0000259" key="1">
    <source>
        <dbReference type="Pfam" id="PF12849"/>
    </source>
</evidence>
<dbReference type="Proteomes" id="UP000242258">
    <property type="component" value="Unassembled WGS sequence"/>
</dbReference>
<proteinExistence type="predicted"/>
<protein>
    <recommendedName>
        <fullName evidence="1">PBP domain-containing protein</fullName>
    </recommendedName>
</protein>
<evidence type="ECO:0000313" key="2">
    <source>
        <dbReference type="EMBL" id="OEY68469.1"/>
    </source>
</evidence>
<comment type="caution">
    <text evidence="2">The sequence shown here is derived from an EMBL/GenBank/DDBJ whole genome shotgun (WGS) entry which is preliminary data.</text>
</comment>
<dbReference type="OrthoDB" id="5368544at2"/>
<feature type="domain" description="PBP" evidence="1">
    <location>
        <begin position="19"/>
        <end position="123"/>
    </location>
</feature>
<sequence length="137" mass="15713">MRFIGLILLLLLFSLPLSATTILVHSSVPLESLTQAQLRSIFTMRQTQWPDGSPIKVFTLPDSDPLHQHFSRKLLHLFPYQLNMIWDRLSFSGTGTRPKLVDDELMMLQQLRMTPGSIGYGSRAVKDQSVKELRIEY</sequence>
<accession>A0A1E7Q2V9</accession>
<dbReference type="RefSeq" id="WP_070048036.1">
    <property type="nucleotide sequence ID" value="NZ_CBCSDO010000001.1"/>
</dbReference>
<keyword evidence="3" id="KW-1185">Reference proteome</keyword>
<dbReference type="InterPro" id="IPR024370">
    <property type="entry name" value="PBP_domain"/>
</dbReference>
<organism evidence="2 3">
    <name type="scientific">Rheinheimera salexigens</name>
    <dbReference type="NCBI Taxonomy" id="1628148"/>
    <lineage>
        <taxon>Bacteria</taxon>
        <taxon>Pseudomonadati</taxon>
        <taxon>Pseudomonadota</taxon>
        <taxon>Gammaproteobacteria</taxon>
        <taxon>Chromatiales</taxon>
        <taxon>Chromatiaceae</taxon>
        <taxon>Rheinheimera</taxon>
    </lineage>
</organism>
<dbReference type="Gene3D" id="3.40.190.10">
    <property type="entry name" value="Periplasmic binding protein-like II"/>
    <property type="match status" value="1"/>
</dbReference>
<reference evidence="3" key="1">
    <citation type="submission" date="2016-09" db="EMBL/GenBank/DDBJ databases">
        <authorList>
            <person name="Wan X."/>
            <person name="Hou S."/>
        </authorList>
    </citation>
    <scope>NUCLEOTIDE SEQUENCE [LARGE SCALE GENOMIC DNA]</scope>
    <source>
        <strain evidence="3">KH87</strain>
    </source>
</reference>